<evidence type="ECO:0000256" key="1">
    <source>
        <dbReference type="SAM" id="MobiDB-lite"/>
    </source>
</evidence>
<feature type="compositionally biased region" description="Basic and acidic residues" evidence="1">
    <location>
        <begin position="68"/>
        <end position="77"/>
    </location>
</feature>
<evidence type="ECO:0000313" key="3">
    <source>
        <dbReference type="EMBL" id="RFC67427.1"/>
    </source>
</evidence>
<feature type="chain" id="PRO_5017027959" description="Outer membrane beta-barrel protein" evidence="2">
    <location>
        <begin position="34"/>
        <end position="474"/>
    </location>
</feature>
<dbReference type="Proteomes" id="UP000262379">
    <property type="component" value="Unassembled WGS sequence"/>
</dbReference>
<feature type="region of interest" description="Disordered" evidence="1">
    <location>
        <begin position="52"/>
        <end position="99"/>
    </location>
</feature>
<dbReference type="AlphaFoldDB" id="A0A371XDX1"/>
<reference evidence="4" key="1">
    <citation type="submission" date="2018-08" db="EMBL/GenBank/DDBJ databases">
        <authorList>
            <person name="Im W.T."/>
        </authorList>
    </citation>
    <scope>NUCLEOTIDE SEQUENCE [LARGE SCALE GENOMIC DNA]</scope>
    <source>
        <strain evidence="4">LA-28</strain>
    </source>
</reference>
<proteinExistence type="predicted"/>
<evidence type="ECO:0000313" key="4">
    <source>
        <dbReference type="Proteomes" id="UP000262379"/>
    </source>
</evidence>
<name>A0A371XDX1_9HYPH</name>
<dbReference type="EMBL" id="QURN01000007">
    <property type="protein sequence ID" value="RFC67427.1"/>
    <property type="molecule type" value="Genomic_DNA"/>
</dbReference>
<feature type="signal peptide" evidence="2">
    <location>
        <begin position="1"/>
        <end position="33"/>
    </location>
</feature>
<organism evidence="3 4">
    <name type="scientific">Mesorhizobium denitrificans</name>
    <dbReference type="NCBI Taxonomy" id="2294114"/>
    <lineage>
        <taxon>Bacteria</taxon>
        <taxon>Pseudomonadati</taxon>
        <taxon>Pseudomonadota</taxon>
        <taxon>Alphaproteobacteria</taxon>
        <taxon>Hyphomicrobiales</taxon>
        <taxon>Phyllobacteriaceae</taxon>
        <taxon>Mesorhizobium</taxon>
    </lineage>
</organism>
<keyword evidence="2" id="KW-0732">Signal</keyword>
<sequence length="474" mass="51525">MVQPENSTSRLAWRKPLPLVALLFAIAIAAADAQELPVLPDNGDEAAEAVRVQPVQPSATVQPNVRVEPAKKQDRQPRLSKTQPLSAATSQMRRNEEDAFASPGIRSGSFILRPSIETGLLATSNATSSPGGGAAIVSQSTMRTNVVSDWERDSFELNSFSTFEKSISGEELKQTEAQIEATFIHELANDYRLRVFSSYGVAPESFDSPVEITGAADQPTQQTLTGRAEILKDTGKLRLAIGGDVDREWYGAAKLEDGSVISQADRDNTLATAKLRTGYSFSPALTPFVEVRAGRRKYDEEIDSAGYDRSAGHQEALAGIAFDRGEKFWGELALGYVREKPDDDRLDAIEGLNASADINWSPFRGTNVNFLGTTLVEGTTTPGWSGSILYSGLLTVERQMRSDLTGSIAGGIGYRDYQGSGDHDMIYTAEASATWWMNRHFGLTGRARHENVNSTMDGRDATTNSIYLGIKAQQ</sequence>
<comment type="caution">
    <text evidence="3">The sequence shown here is derived from an EMBL/GenBank/DDBJ whole genome shotgun (WGS) entry which is preliminary data.</text>
</comment>
<evidence type="ECO:0000256" key="2">
    <source>
        <dbReference type="SAM" id="SignalP"/>
    </source>
</evidence>
<dbReference type="InterPro" id="IPR018759">
    <property type="entry name" value="BBP2_2"/>
</dbReference>
<keyword evidence="4" id="KW-1185">Reference proteome</keyword>
<feature type="compositionally biased region" description="Polar residues" evidence="1">
    <location>
        <begin position="79"/>
        <end position="92"/>
    </location>
</feature>
<evidence type="ECO:0008006" key="5">
    <source>
        <dbReference type="Google" id="ProtNLM"/>
    </source>
</evidence>
<protein>
    <recommendedName>
        <fullName evidence="5">Outer membrane beta-barrel protein</fullName>
    </recommendedName>
</protein>
<dbReference type="RefSeq" id="WP_116623860.1">
    <property type="nucleotide sequence ID" value="NZ_QURN01000007.1"/>
</dbReference>
<accession>A0A371XDX1</accession>
<dbReference type="Pfam" id="PF10082">
    <property type="entry name" value="BBP2_2"/>
    <property type="match status" value="1"/>
</dbReference>
<gene>
    <name evidence="3" type="ORF">DY251_10495</name>
</gene>